<keyword evidence="7" id="KW-1185">Reference proteome</keyword>
<dbReference type="PANTHER" id="PTHR43712">
    <property type="entry name" value="PUTATIVE (AFU_ORTHOLOGUE AFUA_4G14580)-RELATED"/>
    <property type="match status" value="1"/>
</dbReference>
<dbReference type="InterPro" id="IPR012967">
    <property type="entry name" value="COMT_dimerisation"/>
</dbReference>
<dbReference type="InterPro" id="IPR016461">
    <property type="entry name" value="COMT-like"/>
</dbReference>
<dbReference type="Pfam" id="PF00891">
    <property type="entry name" value="Methyltransf_2"/>
    <property type="match status" value="1"/>
</dbReference>
<proteinExistence type="predicted"/>
<dbReference type="PROSITE" id="PS51683">
    <property type="entry name" value="SAM_OMT_II"/>
    <property type="match status" value="1"/>
</dbReference>
<evidence type="ECO:0000259" key="5">
    <source>
        <dbReference type="Pfam" id="PF08100"/>
    </source>
</evidence>
<dbReference type="InterPro" id="IPR001077">
    <property type="entry name" value="COMT_C"/>
</dbReference>
<evidence type="ECO:0000256" key="1">
    <source>
        <dbReference type="ARBA" id="ARBA00022603"/>
    </source>
</evidence>
<feature type="domain" description="O-methyltransferase dimerisation" evidence="5">
    <location>
        <begin position="18"/>
        <end position="92"/>
    </location>
</feature>
<evidence type="ECO:0000256" key="2">
    <source>
        <dbReference type="ARBA" id="ARBA00022679"/>
    </source>
</evidence>
<feature type="domain" description="O-methyltransferase C-terminal" evidence="4">
    <location>
        <begin position="118"/>
        <end position="322"/>
    </location>
</feature>
<keyword evidence="3" id="KW-0949">S-adenosyl-L-methionine</keyword>
<dbReference type="Gene3D" id="1.10.10.10">
    <property type="entry name" value="Winged helix-like DNA-binding domain superfamily/Winged helix DNA-binding domain"/>
    <property type="match status" value="1"/>
</dbReference>
<evidence type="ECO:0000313" key="7">
    <source>
        <dbReference type="Proteomes" id="UP001320876"/>
    </source>
</evidence>
<dbReference type="Proteomes" id="UP001320876">
    <property type="component" value="Unassembled WGS sequence"/>
</dbReference>
<dbReference type="PIRSF" id="PIRSF005739">
    <property type="entry name" value="O-mtase"/>
    <property type="match status" value="1"/>
</dbReference>
<keyword evidence="2" id="KW-0808">Transferase</keyword>
<protein>
    <submittedName>
        <fullName evidence="6">Acetylserotonin O-methyltransferase</fullName>
    </submittedName>
</protein>
<keyword evidence="1" id="KW-0489">Methyltransferase</keyword>
<dbReference type="CDD" id="cd02440">
    <property type="entry name" value="AdoMet_MTases"/>
    <property type="match status" value="1"/>
</dbReference>
<dbReference type="SUPFAM" id="SSF53335">
    <property type="entry name" value="S-adenosyl-L-methionine-dependent methyltransferases"/>
    <property type="match status" value="1"/>
</dbReference>
<evidence type="ECO:0000256" key="3">
    <source>
        <dbReference type="ARBA" id="ARBA00022691"/>
    </source>
</evidence>
<accession>A0ABT3GDP9</accession>
<dbReference type="Pfam" id="PF08100">
    <property type="entry name" value="Dimerisation"/>
    <property type="match status" value="1"/>
</dbReference>
<dbReference type="EMBL" id="JAPDDT010000001">
    <property type="protein sequence ID" value="MCW1921750.1"/>
    <property type="molecule type" value="Genomic_DNA"/>
</dbReference>
<dbReference type="SUPFAM" id="SSF46785">
    <property type="entry name" value="Winged helix' DNA-binding domain"/>
    <property type="match status" value="1"/>
</dbReference>
<dbReference type="Gene3D" id="3.40.50.150">
    <property type="entry name" value="Vaccinia Virus protein VP39"/>
    <property type="match status" value="1"/>
</dbReference>
<gene>
    <name evidence="6" type="ORF">OKA05_04245</name>
</gene>
<sequence length="344" mass="36281">MNVPQQSDAPPPHAQLVQMAMAHWVSHVVHAAAKLGIADHLAGGPQGAVALAEATGTHAPSLYRLMRTLASLGILEEDGSSRFALTPLGEALKTGAPGAARATILTVASESWVQGFAQLPHSLATGESGFEKLFGMPIFDWLAQRPEEASLFSETMVGIHGGEPPAVIAAYDFSGLGTIVDIGGATGDLLTTILQRYPNSQGVLYDLPHVVLDAPALIAARGLTDRILIESGSFFDDVPAGADAYLLSHIIHDWSEEQCLTILGHCRRAMHPGSRLLLIEMVLPAGNTPHPGKMLDMMMLVGPGGQERTEPEYAALLAKAGLQLKRVVPTASPVSVVEARIAQV</sequence>
<dbReference type="PANTHER" id="PTHR43712:SF2">
    <property type="entry name" value="O-METHYLTRANSFERASE CICE"/>
    <property type="match status" value="1"/>
</dbReference>
<name>A0ABT3GDP9_9BACT</name>
<organism evidence="6 7">
    <name type="scientific">Luteolibacter arcticus</name>
    <dbReference type="NCBI Taxonomy" id="1581411"/>
    <lineage>
        <taxon>Bacteria</taxon>
        <taxon>Pseudomonadati</taxon>
        <taxon>Verrucomicrobiota</taxon>
        <taxon>Verrucomicrobiia</taxon>
        <taxon>Verrucomicrobiales</taxon>
        <taxon>Verrucomicrobiaceae</taxon>
        <taxon>Luteolibacter</taxon>
    </lineage>
</organism>
<evidence type="ECO:0000313" key="6">
    <source>
        <dbReference type="EMBL" id="MCW1921750.1"/>
    </source>
</evidence>
<dbReference type="InterPro" id="IPR029063">
    <property type="entry name" value="SAM-dependent_MTases_sf"/>
</dbReference>
<dbReference type="InterPro" id="IPR036390">
    <property type="entry name" value="WH_DNA-bd_sf"/>
</dbReference>
<dbReference type="RefSeq" id="WP_264485859.1">
    <property type="nucleotide sequence ID" value="NZ_JAPDDT010000001.1"/>
</dbReference>
<reference evidence="6 7" key="1">
    <citation type="submission" date="2022-10" db="EMBL/GenBank/DDBJ databases">
        <title>Luteolibacter arcticus strain CCTCC AB 2014275, whole genome shotgun sequencing project.</title>
        <authorList>
            <person name="Zhao G."/>
            <person name="Shen L."/>
        </authorList>
    </citation>
    <scope>NUCLEOTIDE SEQUENCE [LARGE SCALE GENOMIC DNA]</scope>
    <source>
        <strain evidence="6 7">CCTCC AB 2014275</strain>
    </source>
</reference>
<comment type="caution">
    <text evidence="6">The sequence shown here is derived from an EMBL/GenBank/DDBJ whole genome shotgun (WGS) entry which is preliminary data.</text>
</comment>
<evidence type="ECO:0000259" key="4">
    <source>
        <dbReference type="Pfam" id="PF00891"/>
    </source>
</evidence>
<dbReference type="InterPro" id="IPR036388">
    <property type="entry name" value="WH-like_DNA-bd_sf"/>
</dbReference>